<protein>
    <submittedName>
        <fullName evidence="2">Uncharacterized protein</fullName>
    </submittedName>
</protein>
<dbReference type="EMBL" id="JANPWB010000010">
    <property type="protein sequence ID" value="KAJ1135851.1"/>
    <property type="molecule type" value="Genomic_DNA"/>
</dbReference>
<accession>A0AAV7Q8V4</accession>
<evidence type="ECO:0000256" key="1">
    <source>
        <dbReference type="SAM" id="MobiDB-lite"/>
    </source>
</evidence>
<dbReference type="Proteomes" id="UP001066276">
    <property type="component" value="Chromosome 6"/>
</dbReference>
<proteinExistence type="predicted"/>
<feature type="region of interest" description="Disordered" evidence="1">
    <location>
        <begin position="31"/>
        <end position="127"/>
    </location>
</feature>
<feature type="compositionally biased region" description="Basic and acidic residues" evidence="1">
    <location>
        <begin position="97"/>
        <end position="127"/>
    </location>
</feature>
<organism evidence="2 3">
    <name type="scientific">Pleurodeles waltl</name>
    <name type="common">Iberian ribbed newt</name>
    <dbReference type="NCBI Taxonomy" id="8319"/>
    <lineage>
        <taxon>Eukaryota</taxon>
        <taxon>Metazoa</taxon>
        <taxon>Chordata</taxon>
        <taxon>Craniata</taxon>
        <taxon>Vertebrata</taxon>
        <taxon>Euteleostomi</taxon>
        <taxon>Amphibia</taxon>
        <taxon>Batrachia</taxon>
        <taxon>Caudata</taxon>
        <taxon>Salamandroidea</taxon>
        <taxon>Salamandridae</taxon>
        <taxon>Pleurodelinae</taxon>
        <taxon>Pleurodeles</taxon>
    </lineage>
</organism>
<comment type="caution">
    <text evidence="2">The sequence shown here is derived from an EMBL/GenBank/DDBJ whole genome shotgun (WGS) entry which is preliminary data.</text>
</comment>
<evidence type="ECO:0000313" key="2">
    <source>
        <dbReference type="EMBL" id="KAJ1135851.1"/>
    </source>
</evidence>
<dbReference type="AlphaFoldDB" id="A0AAV7Q8V4"/>
<feature type="compositionally biased region" description="Basic and acidic residues" evidence="1">
    <location>
        <begin position="36"/>
        <end position="91"/>
    </location>
</feature>
<keyword evidence="3" id="KW-1185">Reference proteome</keyword>
<name>A0AAV7Q8V4_PLEWA</name>
<sequence>MRQCGADNIVPLRHNEKNPVLTLACLQCTSGSARRRKDDAKRAGGCEEDVGRAERHEDDVGRAGRRENDVVRASGRKENVGRAGGREENARGARTAEGSRRHGLQKEGRGNGEAEQPQNERIEGEQRTVKVVKSPFWDLTARNVPGGTWLAQVRAIFGAL</sequence>
<gene>
    <name evidence="2" type="ORF">NDU88_002280</name>
</gene>
<reference evidence="2" key="1">
    <citation type="journal article" date="2022" name="bioRxiv">
        <title>Sequencing and chromosome-scale assembly of the giantPleurodeles waltlgenome.</title>
        <authorList>
            <person name="Brown T."/>
            <person name="Elewa A."/>
            <person name="Iarovenko S."/>
            <person name="Subramanian E."/>
            <person name="Araus A.J."/>
            <person name="Petzold A."/>
            <person name="Susuki M."/>
            <person name="Suzuki K.-i.T."/>
            <person name="Hayashi T."/>
            <person name="Toyoda A."/>
            <person name="Oliveira C."/>
            <person name="Osipova E."/>
            <person name="Leigh N.D."/>
            <person name="Simon A."/>
            <person name="Yun M.H."/>
        </authorList>
    </citation>
    <scope>NUCLEOTIDE SEQUENCE</scope>
    <source>
        <strain evidence="2">20211129_DDA</strain>
        <tissue evidence="2">Liver</tissue>
    </source>
</reference>
<evidence type="ECO:0000313" key="3">
    <source>
        <dbReference type="Proteomes" id="UP001066276"/>
    </source>
</evidence>